<sequence length="79" mass="9018">MVDPEILTEKIVTQNKTFLVDLKKNQAGFYLKVSEWSNSKKSSIFLPAEGIDRMIEILHKFKSQISDTDNTKDPELGAF</sequence>
<evidence type="ECO:0000256" key="2">
    <source>
        <dbReference type="ARBA" id="ARBA00023125"/>
    </source>
</evidence>
<dbReference type="Pfam" id="PF04845">
    <property type="entry name" value="PurA"/>
    <property type="match status" value="1"/>
</dbReference>
<dbReference type="EMBL" id="AP025028">
    <property type="protein sequence ID" value="BDA79466.1"/>
    <property type="molecule type" value="Genomic_DNA"/>
</dbReference>
<reference evidence="3 4" key="1">
    <citation type="submission" date="2021-08" db="EMBL/GenBank/DDBJ databases">
        <title>Complete genome sequence of Leptospira kobayashii strain E30.</title>
        <authorList>
            <person name="Nakao R."/>
            <person name="Nakamura S."/>
            <person name="Masuzawa T."/>
            <person name="Koizumi N."/>
        </authorList>
    </citation>
    <scope>NUCLEOTIDE SEQUENCE [LARGE SCALE GENOMIC DNA]</scope>
    <source>
        <strain evidence="3 4">E30</strain>
    </source>
</reference>
<keyword evidence="2" id="KW-0238">DNA-binding</keyword>
<dbReference type="Proteomes" id="UP000245263">
    <property type="component" value="Chromosome 1"/>
</dbReference>
<dbReference type="Gene3D" id="3.10.450.700">
    <property type="match status" value="1"/>
</dbReference>
<evidence type="ECO:0000313" key="3">
    <source>
        <dbReference type="EMBL" id="BDA79466.1"/>
    </source>
</evidence>
<evidence type="ECO:0000256" key="1">
    <source>
        <dbReference type="ARBA" id="ARBA00009251"/>
    </source>
</evidence>
<evidence type="ECO:0008006" key="5">
    <source>
        <dbReference type="Google" id="ProtNLM"/>
    </source>
</evidence>
<name>A0ABM7UKM9_9LEPT</name>
<protein>
    <recommendedName>
        <fullName evidence="5">PurA ssDNA and RNA-binding domain protein</fullName>
    </recommendedName>
</protein>
<keyword evidence="4" id="KW-1185">Reference proteome</keyword>
<accession>A0ABM7UKM9</accession>
<proteinExistence type="inferred from homology"/>
<comment type="similarity">
    <text evidence="1">Belongs to the PUR DNA-binding protein family.</text>
</comment>
<dbReference type="PANTHER" id="PTHR12611:SF0">
    <property type="entry name" value="PURINE-RICH BINDING PROTEIN-ALPHA, ISOFORM B"/>
    <property type="match status" value="1"/>
</dbReference>
<evidence type="ECO:0000313" key="4">
    <source>
        <dbReference type="Proteomes" id="UP000245263"/>
    </source>
</evidence>
<dbReference type="SMART" id="SM00712">
    <property type="entry name" value="PUR"/>
    <property type="match status" value="1"/>
</dbReference>
<dbReference type="PANTHER" id="PTHR12611">
    <property type="entry name" value="PUR-TRANSCRIPTIONAL ACTIVATOR"/>
    <property type="match status" value="1"/>
</dbReference>
<dbReference type="InterPro" id="IPR006628">
    <property type="entry name" value="PUR-bd_fam"/>
</dbReference>
<gene>
    <name evidence="3" type="ORF">LPTSP3_g23960</name>
</gene>
<organism evidence="3 4">
    <name type="scientific">Leptospira kobayashii</name>
    <dbReference type="NCBI Taxonomy" id="1917830"/>
    <lineage>
        <taxon>Bacteria</taxon>
        <taxon>Pseudomonadati</taxon>
        <taxon>Spirochaetota</taxon>
        <taxon>Spirochaetia</taxon>
        <taxon>Leptospirales</taxon>
        <taxon>Leptospiraceae</taxon>
        <taxon>Leptospira</taxon>
    </lineage>
</organism>